<sequence length="199" mass="22395">MNRIERTEEAVAQYGDIAYQGNGRWLCHDTGIEYSNADIGAMLKPALVKAPAKPLSQKALNARNAAKNHGMKALKGSAAQKEWAEKIRAEKISFAFSSYFPEAERPEALEALARLTKAKFWIENRTKSSDAIFKLAVASLRAERKVEEIEEALNLFIMLEEQKLGNFGMGFNTGRWPAEARKRFDELRDEMSKAGRDII</sequence>
<proteinExistence type="predicted"/>
<accession>A0ABU1FFD6</accession>
<dbReference type="EMBL" id="JAVKPH010000060">
    <property type="protein sequence ID" value="MDR5655298.1"/>
    <property type="molecule type" value="Genomic_DNA"/>
</dbReference>
<keyword evidence="2" id="KW-1185">Reference proteome</keyword>
<protein>
    <submittedName>
        <fullName evidence="1">Uncharacterized protein</fullName>
    </submittedName>
</protein>
<evidence type="ECO:0000313" key="2">
    <source>
        <dbReference type="Proteomes" id="UP001247754"/>
    </source>
</evidence>
<evidence type="ECO:0000313" key="1">
    <source>
        <dbReference type="EMBL" id="MDR5655298.1"/>
    </source>
</evidence>
<dbReference type="Proteomes" id="UP001247754">
    <property type="component" value="Unassembled WGS sequence"/>
</dbReference>
<dbReference type="RefSeq" id="WP_310459402.1">
    <property type="nucleotide sequence ID" value="NZ_JAVKPH010000060.1"/>
</dbReference>
<name>A0ABU1FFD6_9RHOB</name>
<gene>
    <name evidence="1" type="ORF">RGD00_22070</name>
</gene>
<comment type="caution">
    <text evidence="1">The sequence shown here is derived from an EMBL/GenBank/DDBJ whole genome shotgun (WGS) entry which is preliminary data.</text>
</comment>
<organism evidence="1 2">
    <name type="scientific">Ruixingdingia sedimenti</name>
    <dbReference type="NCBI Taxonomy" id="3073604"/>
    <lineage>
        <taxon>Bacteria</taxon>
        <taxon>Pseudomonadati</taxon>
        <taxon>Pseudomonadota</taxon>
        <taxon>Alphaproteobacteria</taxon>
        <taxon>Rhodobacterales</taxon>
        <taxon>Paracoccaceae</taxon>
        <taxon>Ruixingdingia</taxon>
    </lineage>
</organism>
<reference evidence="1 2" key="1">
    <citation type="submission" date="2023-09" db="EMBL/GenBank/DDBJ databases">
        <title>Xinfangfangia sedmenti sp. nov., isolated the sedment.</title>
        <authorList>
            <person name="Xu L."/>
        </authorList>
    </citation>
    <scope>NUCLEOTIDE SEQUENCE [LARGE SCALE GENOMIC DNA]</scope>
    <source>
        <strain evidence="1 2">LG-4</strain>
    </source>
</reference>